<dbReference type="RefSeq" id="WP_350401498.1">
    <property type="nucleotide sequence ID" value="NZ_JBELOE010000170.1"/>
</dbReference>
<feature type="transmembrane region" description="Helical" evidence="1">
    <location>
        <begin position="6"/>
        <end position="28"/>
    </location>
</feature>
<dbReference type="InterPro" id="IPR018706">
    <property type="entry name" value="DUF2214_membrane"/>
</dbReference>
<feature type="transmembrane region" description="Helical" evidence="1">
    <location>
        <begin position="121"/>
        <end position="141"/>
    </location>
</feature>
<comment type="caution">
    <text evidence="2">The sequence shown here is derived from an EMBL/GenBank/DDBJ whole genome shotgun (WGS) entry which is preliminary data.</text>
</comment>
<protein>
    <submittedName>
        <fullName evidence="2">DUF2214 family protein</fullName>
    </submittedName>
</protein>
<keyword evidence="1" id="KW-0472">Membrane</keyword>
<sequence>MEEVIVRYFHFIGILLLASTLVLEHLLIEKEMSKKTFKKLVIVDGIYGVSALVVLATGLLLLLAVGKPKEFYTENFVFHIKMTGFVLMAVLSIVPTVFFIKNRNFSGESITLPRHLIGIVRAEKAVLLIMPLLAVFMSRGIGL</sequence>
<feature type="transmembrane region" description="Helical" evidence="1">
    <location>
        <begin position="76"/>
        <end position="100"/>
    </location>
</feature>
<gene>
    <name evidence="2" type="ORF">ABS311_08630</name>
</gene>
<evidence type="ECO:0000256" key="1">
    <source>
        <dbReference type="SAM" id="Phobius"/>
    </source>
</evidence>
<evidence type="ECO:0000313" key="3">
    <source>
        <dbReference type="Proteomes" id="UP001467690"/>
    </source>
</evidence>
<keyword evidence="1" id="KW-0812">Transmembrane</keyword>
<dbReference type="EMBL" id="JBELOE010000170">
    <property type="protein sequence ID" value="MER2491948.1"/>
    <property type="molecule type" value="Genomic_DNA"/>
</dbReference>
<keyword evidence="1" id="KW-1133">Transmembrane helix</keyword>
<keyword evidence="3" id="KW-1185">Reference proteome</keyword>
<evidence type="ECO:0000313" key="2">
    <source>
        <dbReference type="EMBL" id="MER2491948.1"/>
    </source>
</evidence>
<reference evidence="2 3" key="1">
    <citation type="submission" date="2024-06" db="EMBL/GenBank/DDBJ databases">
        <authorList>
            <person name="Chen R.Y."/>
        </authorList>
    </citation>
    <scope>NUCLEOTIDE SEQUENCE [LARGE SCALE GENOMIC DNA]</scope>
    <source>
        <strain evidence="2 3">D2</strain>
    </source>
</reference>
<proteinExistence type="predicted"/>
<name>A0ABV1RG84_9ALTE</name>
<dbReference type="Proteomes" id="UP001467690">
    <property type="component" value="Unassembled WGS sequence"/>
</dbReference>
<dbReference type="Pfam" id="PF09980">
    <property type="entry name" value="DUF2214"/>
    <property type="match status" value="1"/>
</dbReference>
<accession>A0ABV1RG84</accession>
<feature type="transmembrane region" description="Helical" evidence="1">
    <location>
        <begin position="40"/>
        <end position="64"/>
    </location>
</feature>
<organism evidence="2 3">
    <name type="scientific">Catenovulum sediminis</name>
    <dbReference type="NCBI Taxonomy" id="1740262"/>
    <lineage>
        <taxon>Bacteria</taxon>
        <taxon>Pseudomonadati</taxon>
        <taxon>Pseudomonadota</taxon>
        <taxon>Gammaproteobacteria</taxon>
        <taxon>Alteromonadales</taxon>
        <taxon>Alteromonadaceae</taxon>
        <taxon>Catenovulum</taxon>
    </lineage>
</organism>